<feature type="domain" description="TTF-type" evidence="2">
    <location>
        <begin position="101"/>
        <end position="192"/>
    </location>
</feature>
<feature type="region of interest" description="Disordered" evidence="1">
    <location>
        <begin position="24"/>
        <end position="47"/>
    </location>
</feature>
<name>A0AAV6TWH5_9ARAC</name>
<evidence type="ECO:0000259" key="2">
    <source>
        <dbReference type="SMART" id="SM00597"/>
    </source>
</evidence>
<sequence>MKRIKQTSLLNFIPAKRINEVASAAMQSPVQASSSTGPGDNLRSDHSETSEIIGNQTKSNMLDIGHYVKDVGSIDRTVIYKLLKQPHIPDTSYVFPKEGKRNLRFQRKWLEDYKWLAYSVQLQAALCKYCVLFSSATCGKGGHQKLSSLANSGFKRWKDVHEIFQAHSNADYHKTCVTKAENFVSAFERKTESVEMLLNSSAQKKAEENRKRLIPIVETIIFLWTTGIGSKGNK</sequence>
<protein>
    <recommendedName>
        <fullName evidence="2">TTF-type domain-containing protein</fullName>
    </recommendedName>
</protein>
<organism evidence="3 4">
    <name type="scientific">Oedothorax gibbosus</name>
    <dbReference type="NCBI Taxonomy" id="931172"/>
    <lineage>
        <taxon>Eukaryota</taxon>
        <taxon>Metazoa</taxon>
        <taxon>Ecdysozoa</taxon>
        <taxon>Arthropoda</taxon>
        <taxon>Chelicerata</taxon>
        <taxon>Arachnida</taxon>
        <taxon>Araneae</taxon>
        <taxon>Araneomorphae</taxon>
        <taxon>Entelegynae</taxon>
        <taxon>Araneoidea</taxon>
        <taxon>Linyphiidae</taxon>
        <taxon>Erigoninae</taxon>
        <taxon>Oedothorax</taxon>
    </lineage>
</organism>
<evidence type="ECO:0000313" key="3">
    <source>
        <dbReference type="EMBL" id="KAG8176442.1"/>
    </source>
</evidence>
<gene>
    <name evidence="3" type="ORF">JTE90_019075</name>
</gene>
<proteinExistence type="predicted"/>
<dbReference type="SMART" id="SM00597">
    <property type="entry name" value="ZnF_TTF"/>
    <property type="match status" value="1"/>
</dbReference>
<dbReference type="AlphaFoldDB" id="A0AAV6TWH5"/>
<dbReference type="Proteomes" id="UP000827092">
    <property type="component" value="Unassembled WGS sequence"/>
</dbReference>
<dbReference type="InterPro" id="IPR006580">
    <property type="entry name" value="Znf_TTF"/>
</dbReference>
<evidence type="ECO:0000313" key="4">
    <source>
        <dbReference type="Proteomes" id="UP000827092"/>
    </source>
</evidence>
<accession>A0AAV6TWH5</accession>
<dbReference type="EMBL" id="JAFNEN010000881">
    <property type="protein sequence ID" value="KAG8176442.1"/>
    <property type="molecule type" value="Genomic_DNA"/>
</dbReference>
<feature type="compositionally biased region" description="Polar residues" evidence="1">
    <location>
        <begin position="25"/>
        <end position="38"/>
    </location>
</feature>
<evidence type="ECO:0000256" key="1">
    <source>
        <dbReference type="SAM" id="MobiDB-lite"/>
    </source>
</evidence>
<reference evidence="3 4" key="1">
    <citation type="journal article" date="2022" name="Nat. Ecol. Evol.">
        <title>A masculinizing supergene underlies an exaggerated male reproductive morph in a spider.</title>
        <authorList>
            <person name="Hendrickx F."/>
            <person name="De Corte Z."/>
            <person name="Sonet G."/>
            <person name="Van Belleghem S.M."/>
            <person name="Kostlbacher S."/>
            <person name="Vangestel C."/>
        </authorList>
    </citation>
    <scope>NUCLEOTIDE SEQUENCE [LARGE SCALE GENOMIC DNA]</scope>
    <source>
        <strain evidence="3">W744_W776</strain>
    </source>
</reference>
<comment type="caution">
    <text evidence="3">The sequence shown here is derived from an EMBL/GenBank/DDBJ whole genome shotgun (WGS) entry which is preliminary data.</text>
</comment>
<keyword evidence="4" id="KW-1185">Reference proteome</keyword>